<name>A0A7J7CZM8_TRIWF</name>
<dbReference type="PANTHER" id="PTHR34052:SF2">
    <property type="entry name" value="PLASTOCYANIN-LIKE DOMAIN PROTEIN"/>
    <property type="match status" value="1"/>
</dbReference>
<dbReference type="EMBL" id="JAAARO010000012">
    <property type="protein sequence ID" value="KAF5739429.1"/>
    <property type="molecule type" value="Genomic_DNA"/>
</dbReference>
<comment type="caution">
    <text evidence="3">The sequence shown here is derived from an EMBL/GenBank/DDBJ whole genome shotgun (WGS) entry which is preliminary data.</text>
</comment>
<dbReference type="Proteomes" id="UP000593562">
    <property type="component" value="Unassembled WGS sequence"/>
</dbReference>
<feature type="chain" id="PRO_5029845767" description="Phytocyanin domain-containing protein" evidence="1">
    <location>
        <begin position="24"/>
        <end position="147"/>
    </location>
</feature>
<keyword evidence="4" id="KW-1185">Reference proteome</keyword>
<evidence type="ECO:0000313" key="4">
    <source>
        <dbReference type="Proteomes" id="UP000593562"/>
    </source>
</evidence>
<evidence type="ECO:0000313" key="3">
    <source>
        <dbReference type="EMBL" id="KAF5739429.1"/>
    </source>
</evidence>
<evidence type="ECO:0000256" key="1">
    <source>
        <dbReference type="SAM" id="SignalP"/>
    </source>
</evidence>
<dbReference type="SUPFAM" id="SSF49503">
    <property type="entry name" value="Cupredoxins"/>
    <property type="match status" value="1"/>
</dbReference>
<protein>
    <recommendedName>
        <fullName evidence="2">Phytocyanin domain-containing protein</fullName>
    </recommendedName>
</protein>
<dbReference type="AlphaFoldDB" id="A0A7J7CZM8"/>
<evidence type="ECO:0000259" key="2">
    <source>
        <dbReference type="PROSITE" id="PS51485"/>
    </source>
</evidence>
<reference evidence="3 4" key="1">
    <citation type="journal article" date="2020" name="Nat. Commun.">
        <title>Genome of Tripterygium wilfordii and identification of cytochrome P450 involved in triptolide biosynthesis.</title>
        <authorList>
            <person name="Tu L."/>
            <person name="Su P."/>
            <person name="Zhang Z."/>
            <person name="Gao L."/>
            <person name="Wang J."/>
            <person name="Hu T."/>
            <person name="Zhou J."/>
            <person name="Zhang Y."/>
            <person name="Zhao Y."/>
            <person name="Liu Y."/>
            <person name="Song Y."/>
            <person name="Tong Y."/>
            <person name="Lu Y."/>
            <person name="Yang J."/>
            <person name="Xu C."/>
            <person name="Jia M."/>
            <person name="Peters R.J."/>
            <person name="Huang L."/>
            <person name="Gao W."/>
        </authorList>
    </citation>
    <scope>NUCLEOTIDE SEQUENCE [LARGE SCALE GENOMIC DNA]</scope>
    <source>
        <strain evidence="4">cv. XIE 37</strain>
        <tissue evidence="3">Leaf</tissue>
    </source>
</reference>
<dbReference type="OrthoDB" id="1839683at2759"/>
<dbReference type="InterPro" id="IPR003245">
    <property type="entry name" value="Phytocyanin_dom"/>
</dbReference>
<dbReference type="InParanoid" id="A0A7J7CZM8"/>
<feature type="signal peptide" evidence="1">
    <location>
        <begin position="1"/>
        <end position="23"/>
    </location>
</feature>
<gene>
    <name evidence="3" type="ORF">HS088_TW12G00635</name>
</gene>
<dbReference type="PROSITE" id="PS51485">
    <property type="entry name" value="PHYTOCYANIN"/>
    <property type="match status" value="1"/>
</dbReference>
<dbReference type="GO" id="GO:0009055">
    <property type="term" value="F:electron transfer activity"/>
    <property type="evidence" value="ECO:0007669"/>
    <property type="project" value="InterPro"/>
</dbReference>
<dbReference type="PANTHER" id="PTHR34052">
    <property type="entry name" value="GLYCINE-RICH PROTEIN-LIKE"/>
    <property type="match status" value="1"/>
</dbReference>
<organism evidence="3 4">
    <name type="scientific">Tripterygium wilfordii</name>
    <name type="common">Thunder God vine</name>
    <dbReference type="NCBI Taxonomy" id="458696"/>
    <lineage>
        <taxon>Eukaryota</taxon>
        <taxon>Viridiplantae</taxon>
        <taxon>Streptophyta</taxon>
        <taxon>Embryophyta</taxon>
        <taxon>Tracheophyta</taxon>
        <taxon>Spermatophyta</taxon>
        <taxon>Magnoliopsida</taxon>
        <taxon>eudicotyledons</taxon>
        <taxon>Gunneridae</taxon>
        <taxon>Pentapetalae</taxon>
        <taxon>rosids</taxon>
        <taxon>fabids</taxon>
        <taxon>Celastrales</taxon>
        <taxon>Celastraceae</taxon>
        <taxon>Tripterygium</taxon>
    </lineage>
</organism>
<feature type="domain" description="Phytocyanin" evidence="2">
    <location>
        <begin position="29"/>
        <end position="143"/>
    </location>
</feature>
<accession>A0A7J7CZM8</accession>
<dbReference type="Gene3D" id="2.60.40.420">
    <property type="entry name" value="Cupredoxins - blue copper proteins"/>
    <property type="match status" value="1"/>
</dbReference>
<proteinExistence type="predicted"/>
<dbReference type="InterPro" id="IPR008972">
    <property type="entry name" value="Cupredoxin"/>
</dbReference>
<keyword evidence="1" id="KW-0732">Signal</keyword>
<sequence>MGLGSNAMLVFVLLAASLVASNGNTGQGRTIIVGGSQGWRSGVNYTDWAIRNSPFYINDKLVFKYGPPSGRNPPHSVYSLPSLWNYGRCDFTGARLLANPKQGKGVGFTYVVDQWKVHYFASGEDNGRNCKDELMRFFVVPWPRPSE</sequence>